<name>A0A6J4V1I5_9BACT</name>
<dbReference type="EMBL" id="CADCWK010000234">
    <property type="protein sequence ID" value="CAA9566704.1"/>
    <property type="molecule type" value="Genomic_DNA"/>
</dbReference>
<evidence type="ECO:0000313" key="2">
    <source>
        <dbReference type="EMBL" id="CAA9566704.1"/>
    </source>
</evidence>
<gene>
    <name evidence="2" type="ORF">AVDCRST_MAG33-2131</name>
</gene>
<protein>
    <submittedName>
        <fullName evidence="2">Uncharacterized protein</fullName>
    </submittedName>
</protein>
<dbReference type="AlphaFoldDB" id="A0A6J4V1I5"/>
<proteinExistence type="predicted"/>
<sequence>MNGPISAMTANSPTRMPPATASRCRDSARSRLSRRGGRPASAAVPIPATPASLDAELAMTCGDSMRSGCSLHWAGTVTTSHSWWNGSNLQWLSYSVPGPDRSAAPLSGR</sequence>
<accession>A0A6J4V1I5</accession>
<reference evidence="2" key="1">
    <citation type="submission" date="2020-02" db="EMBL/GenBank/DDBJ databases">
        <authorList>
            <person name="Meier V. D."/>
        </authorList>
    </citation>
    <scope>NUCLEOTIDE SEQUENCE</scope>
    <source>
        <strain evidence="2">AVDCRST_MAG33</strain>
    </source>
</reference>
<feature type="region of interest" description="Disordered" evidence="1">
    <location>
        <begin position="1"/>
        <end position="46"/>
    </location>
</feature>
<organism evidence="2">
    <name type="scientific">uncultured Thermomicrobiales bacterium</name>
    <dbReference type="NCBI Taxonomy" id="1645740"/>
    <lineage>
        <taxon>Bacteria</taxon>
        <taxon>Pseudomonadati</taxon>
        <taxon>Thermomicrobiota</taxon>
        <taxon>Thermomicrobia</taxon>
        <taxon>Thermomicrobiales</taxon>
        <taxon>environmental samples</taxon>
    </lineage>
</organism>
<evidence type="ECO:0000256" key="1">
    <source>
        <dbReference type="SAM" id="MobiDB-lite"/>
    </source>
</evidence>